<feature type="transmembrane region" description="Helical" evidence="5">
    <location>
        <begin position="113"/>
        <end position="137"/>
    </location>
</feature>
<accession>A0A1B1TDD9</accession>
<evidence type="ECO:0000256" key="5">
    <source>
        <dbReference type="SAM" id="Phobius"/>
    </source>
</evidence>
<dbReference type="EMBL" id="KP211883">
    <property type="protein sequence ID" value="ANV80294.1"/>
    <property type="molecule type" value="Genomic_DNA"/>
</dbReference>
<feature type="transmembrane region" description="Helical" evidence="5">
    <location>
        <begin position="157"/>
        <end position="182"/>
    </location>
</feature>
<keyword evidence="4 5" id="KW-0472">Membrane</keyword>
<organism evidence="6">
    <name type="scientific">uncultured Poseidoniia archaeon</name>
    <dbReference type="NCBI Taxonomy" id="1697135"/>
    <lineage>
        <taxon>Archaea</taxon>
        <taxon>Methanobacteriati</taxon>
        <taxon>Thermoplasmatota</taxon>
        <taxon>Candidatus Poseidoniia</taxon>
        <taxon>environmental samples</taxon>
    </lineage>
</organism>
<evidence type="ECO:0000256" key="4">
    <source>
        <dbReference type="ARBA" id="ARBA00023136"/>
    </source>
</evidence>
<evidence type="ECO:0000313" key="6">
    <source>
        <dbReference type="EMBL" id="ANV80294.1"/>
    </source>
</evidence>
<protein>
    <recommendedName>
        <fullName evidence="7">Sec-independent protein translocase protein TatC</fullName>
    </recommendedName>
</protein>
<evidence type="ECO:0000256" key="2">
    <source>
        <dbReference type="ARBA" id="ARBA00022692"/>
    </source>
</evidence>
<name>A0A1B1TDD9_9ARCH</name>
<dbReference type="InterPro" id="IPR002033">
    <property type="entry name" value="TatC"/>
</dbReference>
<dbReference type="AlphaFoldDB" id="A0A1B1TDD9"/>
<reference evidence="6" key="2">
    <citation type="journal article" date="2015" name="ISME J.">
        <title>A new class of marine Euryarchaeota group II from the Mediterranean deep chlorophyll maximum.</title>
        <authorList>
            <person name="Martin-Cuadrado A.B."/>
            <person name="Garcia-Heredia I."/>
            <person name="Molto A.G."/>
            <person name="Lopez-Ubeda R."/>
            <person name="Kimes N."/>
            <person name="Lopez-Garcia P."/>
            <person name="Moreira D."/>
            <person name="Rodriguez-Valera F."/>
        </authorList>
    </citation>
    <scope>NUCLEOTIDE SEQUENCE</scope>
</reference>
<dbReference type="Pfam" id="PF00902">
    <property type="entry name" value="TatC"/>
    <property type="match status" value="1"/>
</dbReference>
<reference evidence="6" key="1">
    <citation type="submission" date="2014-11" db="EMBL/GenBank/DDBJ databases">
        <authorList>
            <person name="Zhu J."/>
            <person name="Qi W."/>
            <person name="Song R."/>
        </authorList>
    </citation>
    <scope>NUCLEOTIDE SEQUENCE</scope>
</reference>
<proteinExistence type="predicted"/>
<keyword evidence="3 5" id="KW-1133">Transmembrane helix</keyword>
<evidence type="ECO:0000256" key="3">
    <source>
        <dbReference type="ARBA" id="ARBA00022989"/>
    </source>
</evidence>
<evidence type="ECO:0008006" key="7">
    <source>
        <dbReference type="Google" id="ProtNLM"/>
    </source>
</evidence>
<evidence type="ECO:0000256" key="1">
    <source>
        <dbReference type="ARBA" id="ARBA00004141"/>
    </source>
</evidence>
<dbReference type="GO" id="GO:0016020">
    <property type="term" value="C:membrane"/>
    <property type="evidence" value="ECO:0007669"/>
    <property type="project" value="UniProtKB-SubCell"/>
</dbReference>
<sequence>MVSSVSKDINLPISSHLFELLNIIKFHLVFFVFFSFLWSFFVEDLISRWLFSIPLGDNSLDLSIYGPYDWIEIQWSMVFLLSIISTMPFLSYSLLKFTSIGLLPKEKNWFSSLLIFNLFIIPTVLIIVWVFFLPNFLSSFERFGSIEGVGNRYDASAIFKLTLGFSWLLIIFSLTTISLGLARLIGIFDSRNSNMKLKIIAFSSSLIILSLPNEFDGLRIITALLVIYLSDIISRTIPSSPLGLRSFHVEDIISSNGKVNRIAVVDCNCEGVCPKVPDKFKPVGVAIPTCQALCLYPDEQDSLVDLVINSNISSLIITGCDSSPTPVSFRNSLQNNNCDIKGLEWLDSEYSDDNIWKLNSLKDSYL</sequence>
<feature type="transmembrane region" description="Helical" evidence="5">
    <location>
        <begin position="20"/>
        <end position="41"/>
    </location>
</feature>
<feature type="transmembrane region" description="Helical" evidence="5">
    <location>
        <begin position="73"/>
        <end position="92"/>
    </location>
</feature>
<comment type="subcellular location">
    <subcellularLocation>
        <location evidence="1">Membrane</location>
        <topology evidence="1">Multi-pass membrane protein</topology>
    </subcellularLocation>
</comment>
<keyword evidence="2 5" id="KW-0812">Transmembrane</keyword>